<dbReference type="EMBL" id="FOAW01000008">
    <property type="protein sequence ID" value="SEL37406.1"/>
    <property type="molecule type" value="Genomic_DNA"/>
</dbReference>
<organism evidence="1 2">
    <name type="scientific">Rhodococcus maanshanensis</name>
    <dbReference type="NCBI Taxonomy" id="183556"/>
    <lineage>
        <taxon>Bacteria</taxon>
        <taxon>Bacillati</taxon>
        <taxon>Actinomycetota</taxon>
        <taxon>Actinomycetes</taxon>
        <taxon>Mycobacteriales</taxon>
        <taxon>Nocardiaceae</taxon>
        <taxon>Rhodococcus</taxon>
    </lineage>
</organism>
<accession>A0A1H7PP84</accession>
<dbReference type="RefSeq" id="WP_072752958.1">
    <property type="nucleotide sequence ID" value="NZ_FOAW01000008.1"/>
</dbReference>
<keyword evidence="2" id="KW-1185">Reference proteome</keyword>
<reference evidence="2" key="1">
    <citation type="submission" date="2016-10" db="EMBL/GenBank/DDBJ databases">
        <authorList>
            <person name="Varghese N."/>
            <person name="Submissions S."/>
        </authorList>
    </citation>
    <scope>NUCLEOTIDE SEQUENCE [LARGE SCALE GENOMIC DNA]</scope>
    <source>
        <strain evidence="2">DSM 44675</strain>
    </source>
</reference>
<dbReference type="OrthoDB" id="4555333at2"/>
<proteinExistence type="predicted"/>
<gene>
    <name evidence="1" type="ORF">SAMN05444583_108115</name>
</gene>
<protein>
    <submittedName>
        <fullName evidence="1">Uncharacterized protein</fullName>
    </submittedName>
</protein>
<evidence type="ECO:0000313" key="1">
    <source>
        <dbReference type="EMBL" id="SEL37406.1"/>
    </source>
</evidence>
<sequence length="118" mass="13179">MSYQQFEIPAVDELSEFDQLDVERVVDEPGTLILRSVTPGGDSVELVVDPLGRSVKLVWLVEGRRILDVFREGATRLVVTHDKELLDIRVEFVVADLVGALQVSLGRVAYVKDALLFQ</sequence>
<dbReference type="Proteomes" id="UP000198677">
    <property type="component" value="Unassembled WGS sequence"/>
</dbReference>
<name>A0A1H7PP84_9NOCA</name>
<dbReference type="AlphaFoldDB" id="A0A1H7PP84"/>
<evidence type="ECO:0000313" key="2">
    <source>
        <dbReference type="Proteomes" id="UP000198677"/>
    </source>
</evidence>